<dbReference type="RefSeq" id="NP_001402462.1">
    <property type="nucleotide sequence ID" value="NM_001415666.1"/>
</dbReference>
<dbReference type="AlphaFoldDB" id="I7L4D0"/>
<evidence type="ECO:0000313" key="2">
    <source>
        <dbReference type="Proteomes" id="UP000000819"/>
    </source>
</evidence>
<dbReference type="InParanoid" id="I7L4D0"/>
<dbReference type="Proteomes" id="UP000000819">
    <property type="component" value="Chromosome I"/>
</dbReference>
<name>I7L4D0_ENCCU</name>
<keyword evidence="2" id="KW-1185">Reference proteome</keyword>
<dbReference type="OrthoDB" id="2191350at2759"/>
<reference evidence="1 2" key="2">
    <citation type="journal article" date="2001" name="Nature">
        <title>Genome sequence and gene compaction of the eukaryote parasite Encephalitozoon cuniculi.</title>
        <authorList>
            <person name="Katinka M.D."/>
            <person name="Duprat S."/>
            <person name="Cornillot E."/>
            <person name="Metenier G."/>
            <person name="Thomarat F."/>
            <person name="Prensier G."/>
            <person name="Barbe V."/>
            <person name="Peyretaillade E."/>
            <person name="Brottier P."/>
            <person name="Wincker P."/>
            <person name="Delbac F."/>
            <person name="El Alaoui H."/>
            <person name="Peyret P."/>
            <person name="Saurin W."/>
            <person name="Gouy M."/>
            <person name="Weissenbach J."/>
            <person name="Vivares C.P."/>
        </authorList>
    </citation>
    <scope>NUCLEOTIDE SEQUENCE [LARGE SCALE GENOMIC DNA]</scope>
    <source>
        <strain evidence="1 2">GB-M1</strain>
    </source>
</reference>
<reference evidence="1 2" key="3">
    <citation type="journal article" date="2009" name="BMC Genomics">
        <title>Identification of transcriptional signals in Encephalitozoon cuniculi widespread among Microsporidia phylum: support for accurate structural genome annotation.</title>
        <authorList>
            <person name="Peyretaillade E."/>
            <person name="Goncalves O."/>
            <person name="Terrat S."/>
            <person name="Dugat-Bony E."/>
            <person name="Wincker P."/>
            <person name="Cornman R.S."/>
            <person name="Evans J.D."/>
            <person name="Delbac F."/>
            <person name="Peyret P."/>
        </authorList>
    </citation>
    <scope>NUCLEOTIDE SEQUENCE [LARGE SCALE GENOMIC DNA]</scope>
    <source>
        <strain evidence="1 2">GB-M1</strain>
    </source>
</reference>
<dbReference type="EMBL" id="AL391737">
    <property type="protein sequence ID" value="CCI73905.1"/>
    <property type="molecule type" value="Genomic_DNA"/>
</dbReference>
<evidence type="ECO:0000313" key="1">
    <source>
        <dbReference type="EMBL" id="CCI73905.1"/>
    </source>
</evidence>
<dbReference type="HOGENOM" id="CLU_2542572_0_0_1"/>
<reference evidence="2" key="1">
    <citation type="journal article" date="2001" name="Genome Res.">
        <title>Sequence and analysis of chromosome I of the amitochondriate intracellular parasite Encephalitozoon cuniculi (Microspora).</title>
        <authorList>
            <person name="Peyret P."/>
            <person name="Katinka M.D."/>
            <person name="Duprat S."/>
            <person name="Duffieux F."/>
            <person name="Barbe V."/>
            <person name="Barbazanges M."/>
            <person name="Weissenbach J."/>
            <person name="Saurin W."/>
            <person name="Vivares C.P."/>
        </authorList>
    </citation>
    <scope>NUCLEOTIDE SEQUENCE [LARGE SCALE GENOMIC DNA]</scope>
    <source>
        <strain evidence="2">GB-M1</strain>
    </source>
</reference>
<sequence>MDWASLKDIQRETMYLMVGSDIAHIDKKSVHRERMHSVDYFRVGGSRVIKGRAKYLCSCGYEICWHIIRVVLFAEVGTGR</sequence>
<organism evidence="1 2">
    <name type="scientific">Encephalitozoon cuniculi (strain GB-M1)</name>
    <name type="common">Microsporidian parasite</name>
    <dbReference type="NCBI Taxonomy" id="284813"/>
    <lineage>
        <taxon>Eukaryota</taxon>
        <taxon>Fungi</taxon>
        <taxon>Fungi incertae sedis</taxon>
        <taxon>Microsporidia</taxon>
        <taxon>Unikaryonidae</taxon>
        <taxon>Encephalitozoon</taxon>
    </lineage>
</organism>
<accession>I7L4D0</accession>
<gene>
    <name evidence="1" type="ordered locus">ECU01_0975</name>
</gene>
<dbReference type="VEuPathDB" id="MicrosporidiaDB:ECU01_0975"/>
<dbReference type="GeneID" id="77136310"/>
<protein>
    <submittedName>
        <fullName evidence="1">ECU01_0975 protein</fullName>
    </submittedName>
</protein>
<proteinExistence type="predicted"/>
<dbReference type="KEGG" id="ecu:ECU01_0975"/>